<dbReference type="Proteomes" id="UP001199469">
    <property type="component" value="Unassembled WGS sequence"/>
</dbReference>
<accession>A0ABS8PAE8</accession>
<dbReference type="SUPFAM" id="SSF55961">
    <property type="entry name" value="Bet v1-like"/>
    <property type="match status" value="1"/>
</dbReference>
<dbReference type="InterPro" id="IPR013538">
    <property type="entry name" value="ASHA1/2-like_C"/>
</dbReference>
<organism evidence="3 4">
    <name type="scientific">Actinomycetospora endophytica</name>
    <dbReference type="NCBI Taxonomy" id="2291215"/>
    <lineage>
        <taxon>Bacteria</taxon>
        <taxon>Bacillati</taxon>
        <taxon>Actinomycetota</taxon>
        <taxon>Actinomycetes</taxon>
        <taxon>Pseudonocardiales</taxon>
        <taxon>Pseudonocardiaceae</taxon>
        <taxon>Actinomycetospora</taxon>
    </lineage>
</organism>
<name>A0ABS8PAE8_9PSEU</name>
<proteinExistence type="inferred from homology"/>
<dbReference type="Gene3D" id="3.30.530.20">
    <property type="match status" value="1"/>
</dbReference>
<evidence type="ECO:0000313" key="4">
    <source>
        <dbReference type="Proteomes" id="UP001199469"/>
    </source>
</evidence>
<evidence type="ECO:0000259" key="2">
    <source>
        <dbReference type="Pfam" id="PF08327"/>
    </source>
</evidence>
<sequence>MTRTIPAIRREVTVGVDRTRAFEIFTADMTSWWPPAHHIGSAPIAQIVVEPHAGGRWYTRHEDGTETSTGVVTVWEPPERVVVTWQIGADWRFHDDLVTTVEVVFIELEPGRTQVVLEHRDLEAFGADADAMHGTFDQHGAWTATLEAYAAVAGAAS</sequence>
<dbReference type="InterPro" id="IPR023393">
    <property type="entry name" value="START-like_dom_sf"/>
</dbReference>
<keyword evidence="4" id="KW-1185">Reference proteome</keyword>
<feature type="domain" description="Activator of Hsp90 ATPase homologue 1/2-like C-terminal" evidence="2">
    <location>
        <begin position="19"/>
        <end position="146"/>
    </location>
</feature>
<gene>
    <name evidence="3" type="ORF">LQ327_16135</name>
</gene>
<dbReference type="CDD" id="cd08891">
    <property type="entry name" value="SRPBCC_CalC"/>
    <property type="match status" value="1"/>
</dbReference>
<comment type="similarity">
    <text evidence="1">Belongs to the AHA1 family.</text>
</comment>
<dbReference type="EMBL" id="JAJNDB010000003">
    <property type="protein sequence ID" value="MCD2194902.1"/>
    <property type="molecule type" value="Genomic_DNA"/>
</dbReference>
<evidence type="ECO:0000256" key="1">
    <source>
        <dbReference type="ARBA" id="ARBA00006817"/>
    </source>
</evidence>
<protein>
    <submittedName>
        <fullName evidence="3">SRPBCC family protein</fullName>
    </submittedName>
</protein>
<evidence type="ECO:0000313" key="3">
    <source>
        <dbReference type="EMBL" id="MCD2194902.1"/>
    </source>
</evidence>
<comment type="caution">
    <text evidence="3">The sequence shown here is derived from an EMBL/GenBank/DDBJ whole genome shotgun (WGS) entry which is preliminary data.</text>
</comment>
<reference evidence="3 4" key="1">
    <citation type="submission" date="2021-11" db="EMBL/GenBank/DDBJ databases">
        <title>Draft genome sequence of Actinomycetospora sp. SF1 isolated from the rhizosphere soil.</title>
        <authorList>
            <person name="Duangmal K."/>
            <person name="Chantavorakit T."/>
        </authorList>
    </citation>
    <scope>NUCLEOTIDE SEQUENCE [LARGE SCALE GENOMIC DNA]</scope>
    <source>
        <strain evidence="3 4">TBRC 5722</strain>
    </source>
</reference>
<dbReference type="Pfam" id="PF08327">
    <property type="entry name" value="AHSA1"/>
    <property type="match status" value="1"/>
</dbReference>
<dbReference type="RefSeq" id="WP_230735461.1">
    <property type="nucleotide sequence ID" value="NZ_JAJNDB010000003.1"/>
</dbReference>